<comment type="caution">
    <text evidence="3">The sequence shown here is derived from an EMBL/GenBank/DDBJ whole genome shotgun (WGS) entry which is preliminary data.</text>
</comment>
<dbReference type="PROSITE" id="PS51155">
    <property type="entry name" value="CHIT_BIND_RR_2"/>
    <property type="match status" value="1"/>
</dbReference>
<dbReference type="Pfam" id="PF00379">
    <property type="entry name" value="Chitin_bind_4"/>
    <property type="match status" value="1"/>
</dbReference>
<dbReference type="InterPro" id="IPR000618">
    <property type="entry name" value="Insect_cuticle"/>
</dbReference>
<keyword evidence="4" id="KW-1185">Reference proteome</keyword>
<dbReference type="GO" id="GO:0062129">
    <property type="term" value="C:chitin-based extracellular matrix"/>
    <property type="evidence" value="ECO:0007669"/>
    <property type="project" value="TreeGrafter"/>
</dbReference>
<dbReference type="PANTHER" id="PTHR10380">
    <property type="entry name" value="CUTICLE PROTEIN"/>
    <property type="match status" value="1"/>
</dbReference>
<feature type="chain" id="PRO_5025673212" evidence="2">
    <location>
        <begin position="21"/>
        <end position="227"/>
    </location>
</feature>
<dbReference type="GO" id="GO:0008010">
    <property type="term" value="F:structural constituent of chitin-based larval cuticle"/>
    <property type="evidence" value="ECO:0007669"/>
    <property type="project" value="TreeGrafter"/>
</dbReference>
<evidence type="ECO:0000313" key="3">
    <source>
        <dbReference type="EMBL" id="KAF0300040.1"/>
    </source>
</evidence>
<sequence>MMSSVSVWLLSAVCAQLAAAQAPTQYNYPEFTGGYQAAGAAANRLPSAQTGGLAPAPRAAATGPGPYNAAAVAAGYNYPEFTGGYPARQQAPAQAYSPAPAAYNAAPAAYSPAQAAYNPAPAAYNPAAYSSAAAYDNNYSGGSAYDNGGYNDGYQSQSGPSHYNYGYASDTSAKQEVRSPDGTVRGAYSYIDANGRTQKVEYVSDSTGFHVVRGTNLPQAPAPPPTA</sequence>
<feature type="signal peptide" evidence="2">
    <location>
        <begin position="1"/>
        <end position="20"/>
    </location>
</feature>
<reference evidence="3 4" key="1">
    <citation type="submission" date="2019-07" db="EMBL/GenBank/DDBJ databases">
        <title>Draft genome assembly of a fouling barnacle, Amphibalanus amphitrite (Darwin, 1854): The first reference genome for Thecostraca.</title>
        <authorList>
            <person name="Kim W."/>
        </authorList>
    </citation>
    <scope>NUCLEOTIDE SEQUENCE [LARGE SCALE GENOMIC DNA]</scope>
    <source>
        <strain evidence="3">SNU_AA5</strain>
        <tissue evidence="3">Soma without cirri and trophi</tissue>
    </source>
</reference>
<dbReference type="Proteomes" id="UP000440578">
    <property type="component" value="Unassembled WGS sequence"/>
</dbReference>
<evidence type="ECO:0000256" key="2">
    <source>
        <dbReference type="SAM" id="SignalP"/>
    </source>
</evidence>
<dbReference type="InterPro" id="IPR050468">
    <property type="entry name" value="Cuticle_Struct_Prot"/>
</dbReference>
<keyword evidence="2" id="KW-0732">Signal</keyword>
<dbReference type="PANTHER" id="PTHR10380:SF196">
    <property type="entry name" value="CUTICULAR PROTEIN 72EA"/>
    <property type="match status" value="1"/>
</dbReference>
<dbReference type="OrthoDB" id="6355773at2759"/>
<organism evidence="3 4">
    <name type="scientific">Amphibalanus amphitrite</name>
    <name type="common">Striped barnacle</name>
    <name type="synonym">Balanus amphitrite</name>
    <dbReference type="NCBI Taxonomy" id="1232801"/>
    <lineage>
        <taxon>Eukaryota</taxon>
        <taxon>Metazoa</taxon>
        <taxon>Ecdysozoa</taxon>
        <taxon>Arthropoda</taxon>
        <taxon>Crustacea</taxon>
        <taxon>Multicrustacea</taxon>
        <taxon>Cirripedia</taxon>
        <taxon>Thoracica</taxon>
        <taxon>Thoracicalcarea</taxon>
        <taxon>Balanomorpha</taxon>
        <taxon>Balanoidea</taxon>
        <taxon>Balanidae</taxon>
        <taxon>Amphibalaninae</taxon>
        <taxon>Amphibalanus</taxon>
    </lineage>
</organism>
<dbReference type="EMBL" id="VIIS01001299">
    <property type="protein sequence ID" value="KAF0300040.1"/>
    <property type="molecule type" value="Genomic_DNA"/>
</dbReference>
<keyword evidence="1" id="KW-0193">Cuticle</keyword>
<name>A0A6A4W8Q2_AMPAM</name>
<protein>
    <submittedName>
        <fullName evidence="3">Cuticle protein 6</fullName>
    </submittedName>
</protein>
<accession>A0A6A4W8Q2</accession>
<dbReference type="AlphaFoldDB" id="A0A6A4W8Q2"/>
<evidence type="ECO:0000256" key="1">
    <source>
        <dbReference type="PROSITE-ProRule" id="PRU00497"/>
    </source>
</evidence>
<evidence type="ECO:0000313" key="4">
    <source>
        <dbReference type="Proteomes" id="UP000440578"/>
    </source>
</evidence>
<gene>
    <name evidence="3" type="primary">CUO6_11</name>
    <name evidence="3" type="ORF">FJT64_027364</name>
</gene>
<proteinExistence type="predicted"/>